<keyword evidence="2" id="KW-1133">Transmembrane helix</keyword>
<proteinExistence type="predicted"/>
<evidence type="ECO:0000313" key="5">
    <source>
        <dbReference type="EMBL" id="SFC99543.1"/>
    </source>
</evidence>
<dbReference type="InterPro" id="IPR008965">
    <property type="entry name" value="CBM2/CBM3_carb-bd_dom_sf"/>
</dbReference>
<dbReference type="AlphaFoldDB" id="A0A1I1NXU2"/>
<organism evidence="5 6">
    <name type="scientific">Ruminococcus albus</name>
    <dbReference type="NCBI Taxonomy" id="1264"/>
    <lineage>
        <taxon>Bacteria</taxon>
        <taxon>Bacillati</taxon>
        <taxon>Bacillota</taxon>
        <taxon>Clostridia</taxon>
        <taxon>Eubacteriales</taxon>
        <taxon>Oscillospiraceae</taxon>
        <taxon>Ruminococcus</taxon>
    </lineage>
</organism>
<evidence type="ECO:0000313" key="6">
    <source>
        <dbReference type="Proteomes" id="UP000182192"/>
    </source>
</evidence>
<name>A0A1I1NXU2_RUMAL</name>
<dbReference type="InterPro" id="IPR025883">
    <property type="entry name" value="Cadherin-like_domain"/>
</dbReference>
<evidence type="ECO:0000256" key="2">
    <source>
        <dbReference type="SAM" id="Phobius"/>
    </source>
</evidence>
<keyword evidence="2" id="KW-0472">Membrane</keyword>
<gene>
    <name evidence="5" type="ORF">SAMN02910406_02838</name>
</gene>
<reference evidence="5 6" key="1">
    <citation type="submission" date="2016-10" db="EMBL/GenBank/DDBJ databases">
        <authorList>
            <person name="de Groot N.N."/>
        </authorList>
    </citation>
    <scope>NUCLEOTIDE SEQUENCE [LARGE SCALE GENOMIC DNA]</scope>
    <source>
        <strain evidence="5 6">AR67</strain>
    </source>
</reference>
<dbReference type="Pfam" id="PF12733">
    <property type="entry name" value="Cadherin-like"/>
    <property type="match status" value="1"/>
</dbReference>
<sequence>MKISALGIAIAAAALMQLTAYADTTDTISVNSTPAVGENFTVTVRIESDSDIGYLNSSLEYDDSVIEFTGGDAWGGGGLITLYSFPGEDSGVIDCVLNFTAIDEGDSALTLTNGYVFSTDGSVLEQPASSASVHVDAAVEDTPDTNDSADVPDDASTYENVPTDSTASESTDDTTNITEEPQVQQPVVQGYLIGLTCTAGELSPEFSYDTFEYIVNADSSCETAELNATAAAFSDMVTISGGGELDYGENIITATVTAEDGTVNTYTVKVIRSKGENGDKNDNSSRTGESTEDRYKKLLNPALAIILITLIVALFIVINWTMKLGKKKKK</sequence>
<keyword evidence="3" id="KW-0732">Signal</keyword>
<feature type="transmembrane region" description="Helical" evidence="2">
    <location>
        <begin position="302"/>
        <end position="322"/>
    </location>
</feature>
<dbReference type="Proteomes" id="UP000182192">
    <property type="component" value="Unassembled WGS sequence"/>
</dbReference>
<feature type="domain" description="Cadherin-like beta-sandwich-like" evidence="4">
    <location>
        <begin position="195"/>
        <end position="272"/>
    </location>
</feature>
<feature type="signal peptide" evidence="3">
    <location>
        <begin position="1"/>
        <end position="22"/>
    </location>
</feature>
<feature type="chain" id="PRO_5010249421" evidence="3">
    <location>
        <begin position="23"/>
        <end position="330"/>
    </location>
</feature>
<accession>A0A1I1NXU2</accession>
<feature type="region of interest" description="Disordered" evidence="1">
    <location>
        <begin position="140"/>
        <end position="183"/>
    </location>
</feature>
<feature type="compositionally biased region" description="Low complexity" evidence="1">
    <location>
        <begin position="163"/>
        <end position="183"/>
    </location>
</feature>
<dbReference type="SUPFAM" id="SSF49384">
    <property type="entry name" value="Carbohydrate-binding domain"/>
    <property type="match status" value="1"/>
</dbReference>
<dbReference type="RefSeq" id="WP_074962537.1">
    <property type="nucleotide sequence ID" value="NZ_FOKQ01000028.1"/>
</dbReference>
<protein>
    <submittedName>
        <fullName evidence="5">Cadherin-like beta sandwich domain-containing protein</fullName>
    </submittedName>
</protein>
<evidence type="ECO:0000256" key="1">
    <source>
        <dbReference type="SAM" id="MobiDB-lite"/>
    </source>
</evidence>
<dbReference type="EMBL" id="FOKQ01000028">
    <property type="protein sequence ID" value="SFC99543.1"/>
    <property type="molecule type" value="Genomic_DNA"/>
</dbReference>
<dbReference type="GO" id="GO:0030246">
    <property type="term" value="F:carbohydrate binding"/>
    <property type="evidence" value="ECO:0007669"/>
    <property type="project" value="InterPro"/>
</dbReference>
<evidence type="ECO:0000256" key="3">
    <source>
        <dbReference type="SAM" id="SignalP"/>
    </source>
</evidence>
<keyword evidence="2" id="KW-0812">Transmembrane</keyword>
<evidence type="ECO:0000259" key="4">
    <source>
        <dbReference type="Pfam" id="PF12733"/>
    </source>
</evidence>
<dbReference type="OrthoDB" id="1827802at2"/>